<name>A0A9D4ESW1_DREPO</name>
<dbReference type="GO" id="GO:0005886">
    <property type="term" value="C:plasma membrane"/>
    <property type="evidence" value="ECO:0007669"/>
    <property type="project" value="TreeGrafter"/>
</dbReference>
<proteinExistence type="inferred from homology"/>
<dbReference type="InterPro" id="IPR000407">
    <property type="entry name" value="GDA1_CD39_NTPase"/>
</dbReference>
<comment type="similarity">
    <text evidence="1 5">Belongs to the GDA1/CD39 NTPase family.</text>
</comment>
<gene>
    <name evidence="7" type="ORF">DPMN_164400</name>
</gene>
<organism evidence="7 8">
    <name type="scientific">Dreissena polymorpha</name>
    <name type="common">Zebra mussel</name>
    <name type="synonym">Mytilus polymorpha</name>
    <dbReference type="NCBI Taxonomy" id="45954"/>
    <lineage>
        <taxon>Eukaryota</taxon>
        <taxon>Metazoa</taxon>
        <taxon>Spiralia</taxon>
        <taxon>Lophotrochozoa</taxon>
        <taxon>Mollusca</taxon>
        <taxon>Bivalvia</taxon>
        <taxon>Autobranchia</taxon>
        <taxon>Heteroconchia</taxon>
        <taxon>Euheterodonta</taxon>
        <taxon>Imparidentia</taxon>
        <taxon>Neoheterodontei</taxon>
        <taxon>Myida</taxon>
        <taxon>Dreissenoidea</taxon>
        <taxon>Dreissenidae</taxon>
        <taxon>Dreissena</taxon>
    </lineage>
</organism>
<keyword evidence="4" id="KW-0547">Nucleotide-binding</keyword>
<accession>A0A9D4ESW1</accession>
<feature type="binding site" evidence="4">
    <location>
        <begin position="300"/>
        <end position="304"/>
    </location>
    <ligand>
        <name>ATP</name>
        <dbReference type="ChEBI" id="CHEBI:30616"/>
    </ligand>
</feature>
<evidence type="ECO:0000256" key="1">
    <source>
        <dbReference type="ARBA" id="ARBA00009283"/>
    </source>
</evidence>
<dbReference type="Pfam" id="PF01150">
    <property type="entry name" value="GDA1_CD39"/>
    <property type="match status" value="1"/>
</dbReference>
<evidence type="ECO:0000256" key="4">
    <source>
        <dbReference type="PIRSR" id="PIRSR600407-2"/>
    </source>
</evidence>
<keyword evidence="6" id="KW-1133">Transmembrane helix</keyword>
<dbReference type="Proteomes" id="UP000828390">
    <property type="component" value="Unassembled WGS sequence"/>
</dbReference>
<protein>
    <submittedName>
        <fullName evidence="7">Uncharacterized protein</fullName>
    </submittedName>
</protein>
<keyword evidence="6" id="KW-0812">Transmembrane</keyword>
<dbReference type="GO" id="GO:0017111">
    <property type="term" value="F:ribonucleoside triphosphate phosphatase activity"/>
    <property type="evidence" value="ECO:0007669"/>
    <property type="project" value="TreeGrafter"/>
</dbReference>
<dbReference type="PANTHER" id="PTHR11782:SF83">
    <property type="entry name" value="GUANOSINE-DIPHOSPHATASE"/>
    <property type="match status" value="1"/>
</dbReference>
<keyword evidence="6" id="KW-0472">Membrane</keyword>
<dbReference type="GO" id="GO:0045134">
    <property type="term" value="F:UDP phosphatase activity"/>
    <property type="evidence" value="ECO:0007669"/>
    <property type="project" value="TreeGrafter"/>
</dbReference>
<dbReference type="Gene3D" id="3.30.420.150">
    <property type="entry name" value="Exopolyphosphatase. Domain 2"/>
    <property type="match status" value="1"/>
</dbReference>
<dbReference type="Gene3D" id="3.30.420.40">
    <property type="match status" value="1"/>
</dbReference>
<feature type="transmembrane region" description="Helical" evidence="6">
    <location>
        <begin position="566"/>
        <end position="592"/>
    </location>
</feature>
<dbReference type="PANTHER" id="PTHR11782">
    <property type="entry name" value="ADENOSINE/GUANOSINE DIPHOSPHATASE"/>
    <property type="match status" value="1"/>
</dbReference>
<keyword evidence="2 5" id="KW-0378">Hydrolase</keyword>
<dbReference type="OrthoDB" id="6372431at2759"/>
<sequence length="612" mass="68558">MMNEISVNIVCELSEDEAQQFNVITQDRNSVVGLIRKVCKENNILMKNSMALKNKKGKILQWSQTLLHCGVRDGDVLYLTNEEEVGVRGSCRWNNWWFVAAISLLIGGVGIIAITLLFSRNGQPQYQYGVVLDAGSTHTMLFVYKWDARKKDNTALAQQINSIPVAGDGLTSYQDNATLLSGPLSDCLIKAKLYVPSESRGATPIFMGATAGMRMLNEVYPNKSDAILAQVRATISANSSLYFPDPAAQARIISGQEEGTFGWITTNYLSGNLGVTPAMNLALGDSDYEETTIGALDMGGASTQITFYTPDHAQIPVGYREDLDLYGKPYTVYTYSYLCYGINEAMRQYQAILVKDQGYNTSEVLNPCGPKGYNTTISYSDIFEAPCANKFLTNFKSFLPLDKDEAVSNYTFLGTGNISQCQTYVRQLFNFDAHCMYPQCTFNGTYQPPLHGRFYAFSSFFYEMDFLNLTNQASRLEEFQTSLGGLCNLTWDQVKVIPTRNQSMLGWYCFEGHYIHTLLIDAYKFDNKTWSNIKFVQKINNTDVGWTLGYMLNSSLVIEPKRTQDFISVTAFSLLTVLFGIFLLLSVAFGCYARKYQTSNTIYDRLPTYGAV</sequence>
<comment type="caution">
    <text evidence="7">The sequence shown here is derived from an EMBL/GenBank/DDBJ whole genome shotgun (WGS) entry which is preliminary data.</text>
</comment>
<evidence type="ECO:0000256" key="6">
    <source>
        <dbReference type="SAM" id="Phobius"/>
    </source>
</evidence>
<evidence type="ECO:0000256" key="2">
    <source>
        <dbReference type="ARBA" id="ARBA00022801"/>
    </source>
</evidence>
<feature type="transmembrane region" description="Helical" evidence="6">
    <location>
        <begin position="96"/>
        <end position="118"/>
    </location>
</feature>
<dbReference type="PROSITE" id="PS01238">
    <property type="entry name" value="GDA1_CD39_NTPASE"/>
    <property type="match status" value="1"/>
</dbReference>
<keyword evidence="8" id="KW-1185">Reference proteome</keyword>
<dbReference type="AlphaFoldDB" id="A0A9D4ESW1"/>
<feature type="active site" description="Proton acceptor" evidence="3">
    <location>
        <position position="258"/>
    </location>
</feature>
<reference evidence="7" key="2">
    <citation type="submission" date="2020-11" db="EMBL/GenBank/DDBJ databases">
        <authorList>
            <person name="McCartney M.A."/>
            <person name="Auch B."/>
            <person name="Kono T."/>
            <person name="Mallez S."/>
            <person name="Becker A."/>
            <person name="Gohl D.M."/>
            <person name="Silverstein K.A.T."/>
            <person name="Koren S."/>
            <person name="Bechman K.B."/>
            <person name="Herman A."/>
            <person name="Abrahante J.E."/>
            <person name="Garbe J."/>
        </authorList>
    </citation>
    <scope>NUCLEOTIDE SEQUENCE</scope>
    <source>
        <strain evidence="7">Duluth1</strain>
        <tissue evidence="7">Whole animal</tissue>
    </source>
</reference>
<dbReference type="EMBL" id="JAIWYP010000008">
    <property type="protein sequence ID" value="KAH3786294.1"/>
    <property type="molecule type" value="Genomic_DNA"/>
</dbReference>
<keyword evidence="4" id="KW-0067">ATP-binding</keyword>
<evidence type="ECO:0000256" key="5">
    <source>
        <dbReference type="RuleBase" id="RU003833"/>
    </source>
</evidence>
<evidence type="ECO:0000256" key="3">
    <source>
        <dbReference type="PIRSR" id="PIRSR600407-1"/>
    </source>
</evidence>
<evidence type="ECO:0000313" key="8">
    <source>
        <dbReference type="Proteomes" id="UP000828390"/>
    </source>
</evidence>
<reference evidence="7" key="1">
    <citation type="journal article" date="2019" name="bioRxiv">
        <title>The Genome of the Zebra Mussel, Dreissena polymorpha: A Resource for Invasive Species Research.</title>
        <authorList>
            <person name="McCartney M.A."/>
            <person name="Auch B."/>
            <person name="Kono T."/>
            <person name="Mallez S."/>
            <person name="Zhang Y."/>
            <person name="Obille A."/>
            <person name="Becker A."/>
            <person name="Abrahante J.E."/>
            <person name="Garbe J."/>
            <person name="Badalamenti J.P."/>
            <person name="Herman A."/>
            <person name="Mangelson H."/>
            <person name="Liachko I."/>
            <person name="Sullivan S."/>
            <person name="Sone E.D."/>
            <person name="Koren S."/>
            <person name="Silverstein K.A.T."/>
            <person name="Beckman K.B."/>
            <person name="Gohl D.M."/>
        </authorList>
    </citation>
    <scope>NUCLEOTIDE SEQUENCE</scope>
    <source>
        <strain evidence="7">Duluth1</strain>
        <tissue evidence="7">Whole animal</tissue>
    </source>
</reference>
<dbReference type="GO" id="GO:0004382">
    <property type="term" value="F:GDP phosphatase activity"/>
    <property type="evidence" value="ECO:0007669"/>
    <property type="project" value="TreeGrafter"/>
</dbReference>
<dbReference type="GO" id="GO:0005524">
    <property type="term" value="F:ATP binding"/>
    <property type="evidence" value="ECO:0007669"/>
    <property type="project" value="UniProtKB-KW"/>
</dbReference>
<dbReference type="CDD" id="cd24044">
    <property type="entry name" value="ASKHA_NBD_NTPDase1-like"/>
    <property type="match status" value="1"/>
</dbReference>
<dbReference type="GO" id="GO:0009134">
    <property type="term" value="P:nucleoside diphosphate catabolic process"/>
    <property type="evidence" value="ECO:0007669"/>
    <property type="project" value="TreeGrafter"/>
</dbReference>
<evidence type="ECO:0000313" key="7">
    <source>
        <dbReference type="EMBL" id="KAH3786294.1"/>
    </source>
</evidence>